<reference evidence="3" key="1">
    <citation type="journal article" date="2011" name="Genome Biol.">
        <title>Comparative genomics of the social amoebae Dictyostelium discoideum and Dictyostelium purpureum.</title>
        <authorList>
            <consortium name="US DOE Joint Genome Institute (JGI-PGF)"/>
            <person name="Sucgang R."/>
            <person name="Kuo A."/>
            <person name="Tian X."/>
            <person name="Salerno W."/>
            <person name="Parikh A."/>
            <person name="Feasley C.L."/>
            <person name="Dalin E."/>
            <person name="Tu H."/>
            <person name="Huang E."/>
            <person name="Barry K."/>
            <person name="Lindquist E."/>
            <person name="Shapiro H."/>
            <person name="Bruce D."/>
            <person name="Schmutz J."/>
            <person name="Salamov A."/>
            <person name="Fey P."/>
            <person name="Gaudet P."/>
            <person name="Anjard C."/>
            <person name="Babu M.M."/>
            <person name="Basu S."/>
            <person name="Bushmanova Y."/>
            <person name="van der Wel H."/>
            <person name="Katoh-Kurasawa M."/>
            <person name="Dinh C."/>
            <person name="Coutinho P.M."/>
            <person name="Saito T."/>
            <person name="Elias M."/>
            <person name="Schaap P."/>
            <person name="Kay R.R."/>
            <person name="Henrissat B."/>
            <person name="Eichinger L."/>
            <person name="Rivero F."/>
            <person name="Putnam N.H."/>
            <person name="West C.M."/>
            <person name="Loomis W.F."/>
            <person name="Chisholm R.L."/>
            <person name="Shaulsky G."/>
            <person name="Strassmann J.E."/>
            <person name="Queller D.C."/>
            <person name="Kuspa A."/>
            <person name="Grigoriev I.V."/>
        </authorList>
    </citation>
    <scope>NUCLEOTIDE SEQUENCE [LARGE SCALE GENOMIC DNA]</scope>
    <source>
        <strain evidence="3">QSDP1</strain>
    </source>
</reference>
<dbReference type="Proteomes" id="UP000001064">
    <property type="component" value="Unassembled WGS sequence"/>
</dbReference>
<dbReference type="EMBL" id="GL871182">
    <property type="protein sequence ID" value="EGC32649.1"/>
    <property type="molecule type" value="Genomic_DNA"/>
</dbReference>
<feature type="region of interest" description="Disordered" evidence="1">
    <location>
        <begin position="97"/>
        <end position="117"/>
    </location>
</feature>
<gene>
    <name evidence="2" type="ORF">DICPUDRAFT_155367</name>
</gene>
<dbReference type="GeneID" id="10508517"/>
<organism evidence="2 3">
    <name type="scientific">Dictyostelium purpureum</name>
    <name type="common">Slime mold</name>
    <dbReference type="NCBI Taxonomy" id="5786"/>
    <lineage>
        <taxon>Eukaryota</taxon>
        <taxon>Amoebozoa</taxon>
        <taxon>Evosea</taxon>
        <taxon>Eumycetozoa</taxon>
        <taxon>Dictyostelia</taxon>
        <taxon>Dictyosteliales</taxon>
        <taxon>Dictyosteliaceae</taxon>
        <taxon>Dictyostelium</taxon>
    </lineage>
</organism>
<feature type="compositionally biased region" description="Basic and acidic residues" evidence="1">
    <location>
        <begin position="97"/>
        <end position="110"/>
    </location>
</feature>
<dbReference type="KEGG" id="dpp:DICPUDRAFT_155367"/>
<feature type="region of interest" description="Disordered" evidence="1">
    <location>
        <begin position="1"/>
        <end position="22"/>
    </location>
</feature>
<dbReference type="InParanoid" id="F0ZTT4"/>
<dbReference type="AlphaFoldDB" id="F0ZTT4"/>
<evidence type="ECO:0000313" key="3">
    <source>
        <dbReference type="Proteomes" id="UP000001064"/>
    </source>
</evidence>
<dbReference type="VEuPathDB" id="AmoebaDB:DICPUDRAFT_155367"/>
<keyword evidence="3" id="KW-1185">Reference proteome</keyword>
<feature type="compositionally biased region" description="Polar residues" evidence="1">
    <location>
        <begin position="1"/>
        <end position="14"/>
    </location>
</feature>
<protein>
    <submittedName>
        <fullName evidence="2">Uncharacterized protein</fullName>
    </submittedName>
</protein>
<dbReference type="RefSeq" id="XP_003290818.1">
    <property type="nucleotide sequence ID" value="XM_003290770.1"/>
</dbReference>
<accession>F0ZTT4</accession>
<name>F0ZTT4_DICPU</name>
<proteinExistence type="predicted"/>
<sequence length="117" mass="13905">MNQEVNKVQNIVESKNSRQDDRITTLEKMKCDELESTKKSEMDIPTEIHIFLKPSNVTHKRHRLKDSTIELCILLKEWNRQIQDVVYDILNKKKDGRVHNKRDNNNKKSDICMIQNT</sequence>
<evidence type="ECO:0000256" key="1">
    <source>
        <dbReference type="SAM" id="MobiDB-lite"/>
    </source>
</evidence>
<evidence type="ECO:0000313" key="2">
    <source>
        <dbReference type="EMBL" id="EGC32649.1"/>
    </source>
</evidence>